<dbReference type="Gene3D" id="2.120.10.30">
    <property type="entry name" value="TolB, C-terminal domain"/>
    <property type="match status" value="2"/>
</dbReference>
<accession>A0ABY8UYS9</accession>
<keyword evidence="5" id="KW-1185">Reference proteome</keyword>
<evidence type="ECO:0000313" key="5">
    <source>
        <dbReference type="Proteomes" id="UP001236652"/>
    </source>
</evidence>
<evidence type="ECO:0000256" key="2">
    <source>
        <dbReference type="ARBA" id="ARBA00022825"/>
    </source>
</evidence>
<dbReference type="InterPro" id="IPR001375">
    <property type="entry name" value="Peptidase_S9_cat"/>
</dbReference>
<sequence>MTSSTQTLKQEIIHSETLYDLQFVGDPQISPDGNKIAYVTTSINDKKKYDSHLFVYDRETKEINQWTHGESRNHSPRWSADGEAIAFISNRSGKNQLYVMPAGGGEAYQATKLKTGAANPVWHPSEDKLLFQTSLEEGEDLHAKEEEDKDEELKPYIVDQLHYKADGKGLLDQKRSHIALYDLQTERIEQLTSGPYDHSDPSWSPDGSTIAYVRPQDDQPGSYMLSDLYIQKLGQQPYRLNEKSGGFGKPVFSPDGKSLSYFGHHYEYDGATLTKVWVTDLNQNTTTCLTESVDLECSDVLISDLHWGNPTPGAVWTEDGKGVYFQASEHGNTGIYHATLAGEVTQVIGGDRHIYGFSYHRATNEAVFGISDPTHIGDLFAVSLEDKQETQLTHSNASFEEQHEIVAPEQFTYQSKDGLEVEGWLIKPVHFDPTKTYPLVLEIHGGPHMMYGNSFMHEFQLLASLGYAVLYTNPRGSQGYGQTFVDACRGDYGGGDYEDVMAGVDAALQNFSFLDEDQLFVTGGSYGGFMTNWIVGKTNRFKAAVTQRSISNWHSFYGVSDIGHFFTKWEIGNHFTEDPEKLWNHSPIKYVDQIETPLLIIHSENDYRCPIEQGEQLFVALKNQNKTTRFVRFPESDHNLSRTGLPNLRVERLNQITNWFKEYK</sequence>
<dbReference type="PANTHER" id="PTHR42776:SF27">
    <property type="entry name" value="DIPEPTIDYL PEPTIDASE FAMILY MEMBER 6"/>
    <property type="match status" value="1"/>
</dbReference>
<dbReference type="PANTHER" id="PTHR42776">
    <property type="entry name" value="SERINE PEPTIDASE S9 FAMILY MEMBER"/>
    <property type="match status" value="1"/>
</dbReference>
<dbReference type="InterPro" id="IPR029058">
    <property type="entry name" value="AB_hydrolase_fold"/>
</dbReference>
<name>A0ABY8UYS9_9BACI</name>
<dbReference type="Pfam" id="PF07676">
    <property type="entry name" value="PD40"/>
    <property type="match status" value="2"/>
</dbReference>
<evidence type="ECO:0000313" key="4">
    <source>
        <dbReference type="EMBL" id="WIF97694.1"/>
    </source>
</evidence>
<organism evidence="4 5">
    <name type="scientific">Pontibacillus chungwhensis</name>
    <dbReference type="NCBI Taxonomy" id="265426"/>
    <lineage>
        <taxon>Bacteria</taxon>
        <taxon>Bacillati</taxon>
        <taxon>Bacillota</taxon>
        <taxon>Bacilli</taxon>
        <taxon>Bacillales</taxon>
        <taxon>Bacillaceae</taxon>
        <taxon>Pontibacillus</taxon>
    </lineage>
</organism>
<reference evidence="4 5" key="1">
    <citation type="submission" date="2023-05" db="EMBL/GenBank/DDBJ databases">
        <title>Comparative genomics reveals the evidence of polycyclic aromatic hydrocarbons degradation in moderately halophilic genus Pontibacillus.</title>
        <authorList>
            <person name="Yang H."/>
            <person name="Qian Z."/>
        </authorList>
    </citation>
    <scope>NUCLEOTIDE SEQUENCE [LARGE SCALE GENOMIC DNA]</scope>
    <source>
        <strain evidence="5">HN14</strain>
    </source>
</reference>
<proteinExistence type="predicted"/>
<protein>
    <submittedName>
        <fullName evidence="4">S9 family peptidase</fullName>
        <ecNumber evidence="4">3.4.-.-</ecNumber>
    </submittedName>
</protein>
<dbReference type="InterPro" id="IPR011659">
    <property type="entry name" value="WD40"/>
</dbReference>
<dbReference type="Pfam" id="PF00326">
    <property type="entry name" value="Peptidase_S9"/>
    <property type="match status" value="1"/>
</dbReference>
<dbReference type="RefSeq" id="WP_231417922.1">
    <property type="nucleotide sequence ID" value="NZ_CP126446.1"/>
</dbReference>
<dbReference type="SUPFAM" id="SSF82171">
    <property type="entry name" value="DPP6 N-terminal domain-like"/>
    <property type="match status" value="1"/>
</dbReference>
<evidence type="ECO:0000256" key="1">
    <source>
        <dbReference type="ARBA" id="ARBA00022801"/>
    </source>
</evidence>
<dbReference type="InterPro" id="IPR011042">
    <property type="entry name" value="6-blade_b-propeller_TolB-like"/>
</dbReference>
<dbReference type="EMBL" id="CP126446">
    <property type="protein sequence ID" value="WIF97694.1"/>
    <property type="molecule type" value="Genomic_DNA"/>
</dbReference>
<dbReference type="Proteomes" id="UP001236652">
    <property type="component" value="Chromosome"/>
</dbReference>
<dbReference type="GO" id="GO:0016787">
    <property type="term" value="F:hydrolase activity"/>
    <property type="evidence" value="ECO:0007669"/>
    <property type="project" value="UniProtKB-KW"/>
</dbReference>
<dbReference type="EC" id="3.4.-.-" evidence="4"/>
<dbReference type="Gene3D" id="3.40.50.1820">
    <property type="entry name" value="alpha/beta hydrolase"/>
    <property type="match status" value="1"/>
</dbReference>
<keyword evidence="2" id="KW-0645">Protease</keyword>
<dbReference type="SUPFAM" id="SSF53474">
    <property type="entry name" value="alpha/beta-Hydrolases"/>
    <property type="match status" value="1"/>
</dbReference>
<evidence type="ECO:0000259" key="3">
    <source>
        <dbReference type="Pfam" id="PF00326"/>
    </source>
</evidence>
<gene>
    <name evidence="4" type="ORF">QNI29_18500</name>
</gene>
<keyword evidence="1 4" id="KW-0378">Hydrolase</keyword>
<keyword evidence="2" id="KW-0720">Serine protease</keyword>
<feature type="domain" description="Peptidase S9 prolyl oligopeptidase catalytic" evidence="3">
    <location>
        <begin position="454"/>
        <end position="663"/>
    </location>
</feature>